<dbReference type="InterPro" id="IPR004358">
    <property type="entry name" value="Sig_transdc_His_kin-like_C"/>
</dbReference>
<dbReference type="AlphaFoldDB" id="A0A932GRA1"/>
<dbReference type="PANTHER" id="PTHR43047">
    <property type="entry name" value="TWO-COMPONENT HISTIDINE PROTEIN KINASE"/>
    <property type="match status" value="1"/>
</dbReference>
<keyword evidence="14" id="KW-0812">Transmembrane</keyword>
<evidence type="ECO:0000256" key="12">
    <source>
        <dbReference type="PROSITE-ProRule" id="PRU00169"/>
    </source>
</evidence>
<evidence type="ECO:0000256" key="9">
    <source>
        <dbReference type="ARBA" id="ARBA00023012"/>
    </source>
</evidence>
<comment type="caution">
    <text evidence="17">The sequence shown here is derived from an EMBL/GenBank/DDBJ whole genome shotgun (WGS) entry which is preliminary data.</text>
</comment>
<dbReference type="Gene3D" id="3.40.50.2300">
    <property type="match status" value="2"/>
</dbReference>
<organism evidence="17 18">
    <name type="scientific">Tectimicrobiota bacterium</name>
    <dbReference type="NCBI Taxonomy" id="2528274"/>
    <lineage>
        <taxon>Bacteria</taxon>
        <taxon>Pseudomonadati</taxon>
        <taxon>Nitrospinota/Tectimicrobiota group</taxon>
        <taxon>Candidatus Tectimicrobiota</taxon>
    </lineage>
</organism>
<keyword evidence="10 14" id="KW-0472">Membrane</keyword>
<keyword evidence="6" id="KW-0547">Nucleotide-binding</keyword>
<evidence type="ECO:0000256" key="1">
    <source>
        <dbReference type="ARBA" id="ARBA00000085"/>
    </source>
</evidence>
<feature type="transmembrane region" description="Helical" evidence="14">
    <location>
        <begin position="34"/>
        <end position="53"/>
    </location>
</feature>
<comment type="catalytic activity">
    <reaction evidence="1">
        <text>ATP + protein L-histidine = ADP + protein N-phospho-L-histidine.</text>
        <dbReference type="EC" id="2.7.13.3"/>
    </reaction>
</comment>
<feature type="transmembrane region" description="Helical" evidence="14">
    <location>
        <begin position="6"/>
        <end position="22"/>
    </location>
</feature>
<dbReference type="Gene3D" id="3.30.565.10">
    <property type="entry name" value="Histidine kinase-like ATPase, C-terminal domain"/>
    <property type="match status" value="1"/>
</dbReference>
<dbReference type="SUPFAM" id="SSF55874">
    <property type="entry name" value="ATPase domain of HSP90 chaperone/DNA topoisomerase II/histidine kinase"/>
    <property type="match status" value="1"/>
</dbReference>
<dbReference type="CDD" id="cd16922">
    <property type="entry name" value="HATPase_EvgS-ArcB-TorS-like"/>
    <property type="match status" value="1"/>
</dbReference>
<evidence type="ECO:0000256" key="10">
    <source>
        <dbReference type="ARBA" id="ARBA00023136"/>
    </source>
</evidence>
<keyword evidence="5" id="KW-0808">Transferase</keyword>
<keyword evidence="11" id="KW-0131">Cell cycle</keyword>
<feature type="modified residue" description="4-aspartylphosphate" evidence="12">
    <location>
        <position position="525"/>
    </location>
</feature>
<reference evidence="17" key="1">
    <citation type="submission" date="2020-07" db="EMBL/GenBank/DDBJ databases">
        <title>Huge and variable diversity of episymbiotic CPR bacteria and DPANN archaea in groundwater ecosystems.</title>
        <authorList>
            <person name="He C.Y."/>
            <person name="Keren R."/>
            <person name="Whittaker M."/>
            <person name="Farag I.F."/>
            <person name="Doudna J."/>
            <person name="Cate J.H.D."/>
            <person name="Banfield J.F."/>
        </authorList>
    </citation>
    <scope>NUCLEOTIDE SEQUENCE</scope>
    <source>
        <strain evidence="17">NC_groundwater_717_Ag_S-0.2um_59_8</strain>
    </source>
</reference>
<dbReference type="SMART" id="SM00387">
    <property type="entry name" value="HATPase_c"/>
    <property type="match status" value="1"/>
</dbReference>
<evidence type="ECO:0000256" key="14">
    <source>
        <dbReference type="SAM" id="Phobius"/>
    </source>
</evidence>
<feature type="coiled-coil region" evidence="13">
    <location>
        <begin position="53"/>
        <end position="98"/>
    </location>
</feature>
<dbReference type="SMART" id="SM00388">
    <property type="entry name" value="HisKA"/>
    <property type="match status" value="1"/>
</dbReference>
<dbReference type="FunFam" id="1.10.287.130:FF:000038">
    <property type="entry name" value="Sensory transduction histidine kinase"/>
    <property type="match status" value="1"/>
</dbReference>
<dbReference type="InterPro" id="IPR011006">
    <property type="entry name" value="CheY-like_superfamily"/>
</dbReference>
<dbReference type="SUPFAM" id="SSF52172">
    <property type="entry name" value="CheY-like"/>
    <property type="match status" value="2"/>
</dbReference>
<evidence type="ECO:0000256" key="2">
    <source>
        <dbReference type="ARBA" id="ARBA00004370"/>
    </source>
</evidence>
<evidence type="ECO:0000313" key="18">
    <source>
        <dbReference type="Proteomes" id="UP000741360"/>
    </source>
</evidence>
<protein>
    <recommendedName>
        <fullName evidence="3">histidine kinase</fullName>
        <ecNumber evidence="3">2.7.13.3</ecNumber>
    </recommendedName>
</protein>
<evidence type="ECO:0000256" key="8">
    <source>
        <dbReference type="ARBA" id="ARBA00022840"/>
    </source>
</evidence>
<dbReference type="SMART" id="SM00448">
    <property type="entry name" value="REC"/>
    <property type="match status" value="2"/>
</dbReference>
<dbReference type="InterPro" id="IPR036890">
    <property type="entry name" value="HATPase_C_sf"/>
</dbReference>
<dbReference type="InterPro" id="IPR001789">
    <property type="entry name" value="Sig_transdc_resp-reg_receiver"/>
</dbReference>
<dbReference type="GO" id="GO:0009927">
    <property type="term" value="F:histidine phosphotransfer kinase activity"/>
    <property type="evidence" value="ECO:0007669"/>
    <property type="project" value="TreeGrafter"/>
</dbReference>
<dbReference type="InterPro" id="IPR005467">
    <property type="entry name" value="His_kinase_dom"/>
</dbReference>
<evidence type="ECO:0000259" key="15">
    <source>
        <dbReference type="PROSITE" id="PS50109"/>
    </source>
</evidence>
<evidence type="ECO:0000313" key="17">
    <source>
        <dbReference type="EMBL" id="MBI3015706.1"/>
    </source>
</evidence>
<keyword evidence="7" id="KW-0418">Kinase</keyword>
<dbReference type="Gene3D" id="1.10.287.130">
    <property type="match status" value="1"/>
</dbReference>
<dbReference type="CDD" id="cd17574">
    <property type="entry name" value="REC_OmpR"/>
    <property type="match status" value="1"/>
</dbReference>
<dbReference type="EC" id="2.7.13.3" evidence="3"/>
<evidence type="ECO:0000256" key="6">
    <source>
        <dbReference type="ARBA" id="ARBA00022741"/>
    </source>
</evidence>
<dbReference type="Proteomes" id="UP000741360">
    <property type="component" value="Unassembled WGS sequence"/>
</dbReference>
<dbReference type="SUPFAM" id="SSF47384">
    <property type="entry name" value="Homodimeric domain of signal transducing histidine kinase"/>
    <property type="match status" value="1"/>
</dbReference>
<keyword evidence="8" id="KW-0067">ATP-binding</keyword>
<dbReference type="GO" id="GO:0005886">
    <property type="term" value="C:plasma membrane"/>
    <property type="evidence" value="ECO:0007669"/>
    <property type="project" value="TreeGrafter"/>
</dbReference>
<keyword evidence="9" id="KW-0902">Two-component regulatory system</keyword>
<dbReference type="PRINTS" id="PR00344">
    <property type="entry name" value="BCTRLSENSOR"/>
</dbReference>
<feature type="modified residue" description="4-aspartylphosphate" evidence="12">
    <location>
        <position position="401"/>
    </location>
</feature>
<dbReference type="CDD" id="cd00082">
    <property type="entry name" value="HisKA"/>
    <property type="match status" value="1"/>
</dbReference>
<name>A0A932GRA1_UNCTE</name>
<keyword evidence="14" id="KW-1133">Transmembrane helix</keyword>
<dbReference type="GO" id="GO:0000155">
    <property type="term" value="F:phosphorelay sensor kinase activity"/>
    <property type="evidence" value="ECO:0007669"/>
    <property type="project" value="InterPro"/>
</dbReference>
<dbReference type="PROSITE" id="PS50110">
    <property type="entry name" value="RESPONSE_REGULATORY"/>
    <property type="match status" value="2"/>
</dbReference>
<feature type="domain" description="Histidine kinase" evidence="15">
    <location>
        <begin position="98"/>
        <end position="324"/>
    </location>
</feature>
<dbReference type="InterPro" id="IPR003594">
    <property type="entry name" value="HATPase_dom"/>
</dbReference>
<feature type="domain" description="Response regulatory" evidence="16">
    <location>
        <begin position="352"/>
        <end position="465"/>
    </location>
</feature>
<sequence>MHVGFSTLGLGIFGLLAGIAFYGPEFSEGYTAKLILLGFCVLLIGFGASYSQLTFLHRKVREAEEEAKQALLEKNVALETANRNLDQANRAKSAFLANMSHELRTPLNAIIGFSEILEDQTFGSLNDKQLRYVRNVRNSGKHLLNMINDILDLSKIEAGKLELRRERFPLGETVDGIIAIVKVLANKKNVGLTYHIDPNLSEIEADPKHFKQVLYNLLSNAVKFTPEEGKVELNAVLQEKSEPEVRRFVQLSVSDTGIGIAPEDYGKVFSEFQQIDDSYSRQQEGTGLGLALSKKLVEMHGGDLWFTSEKGKGSTFAFCIPLEFCSEPVEIEETTPVTTVESPRNGDSHRQLILVVEDDPRSAELISIYLSQAGYRVAHAADGEEGVRLASELKPSAVTLDIMLPKMDGWQVLKTLKDNPATREIPVIVVSMVDDRPMAYNLGAVDFLLKPLDRHELLAKLANLKSVGKITSDTLRVLVIDDNTKSLDLIHAFLERYGYQVQGASSGAAGLELMKANRYDAVVLDLMMPEMSGFDVLEELKRQPWGKDVPVIVYTAKIVTAEDQQQLGEHIAGLVSKGESGQDLLEALRRLPQGRERKEIAHVAS</sequence>
<dbReference type="Pfam" id="PF00072">
    <property type="entry name" value="Response_reg"/>
    <property type="match status" value="2"/>
</dbReference>
<feature type="domain" description="Response regulatory" evidence="16">
    <location>
        <begin position="476"/>
        <end position="592"/>
    </location>
</feature>
<dbReference type="FunFam" id="3.30.565.10:FF:000010">
    <property type="entry name" value="Sensor histidine kinase RcsC"/>
    <property type="match status" value="1"/>
</dbReference>
<dbReference type="PROSITE" id="PS50109">
    <property type="entry name" value="HIS_KIN"/>
    <property type="match status" value="1"/>
</dbReference>
<keyword evidence="4 12" id="KW-0597">Phosphoprotein</keyword>
<dbReference type="PANTHER" id="PTHR43047:SF72">
    <property type="entry name" value="OSMOSENSING HISTIDINE PROTEIN KINASE SLN1"/>
    <property type="match status" value="1"/>
</dbReference>
<evidence type="ECO:0000256" key="7">
    <source>
        <dbReference type="ARBA" id="ARBA00022777"/>
    </source>
</evidence>
<evidence type="ECO:0000256" key="4">
    <source>
        <dbReference type="ARBA" id="ARBA00022553"/>
    </source>
</evidence>
<gene>
    <name evidence="17" type="ORF">HYY65_11770</name>
</gene>
<evidence type="ECO:0000256" key="11">
    <source>
        <dbReference type="ARBA" id="ARBA00023306"/>
    </source>
</evidence>
<accession>A0A932GRA1</accession>
<dbReference type="InterPro" id="IPR036097">
    <property type="entry name" value="HisK_dim/P_sf"/>
</dbReference>
<dbReference type="Pfam" id="PF00512">
    <property type="entry name" value="HisKA"/>
    <property type="match status" value="1"/>
</dbReference>
<dbReference type="EMBL" id="JACPSX010000224">
    <property type="protein sequence ID" value="MBI3015706.1"/>
    <property type="molecule type" value="Genomic_DNA"/>
</dbReference>
<dbReference type="GO" id="GO:0005524">
    <property type="term" value="F:ATP binding"/>
    <property type="evidence" value="ECO:0007669"/>
    <property type="project" value="UniProtKB-KW"/>
</dbReference>
<evidence type="ECO:0000259" key="16">
    <source>
        <dbReference type="PROSITE" id="PS50110"/>
    </source>
</evidence>
<proteinExistence type="predicted"/>
<dbReference type="Pfam" id="PF02518">
    <property type="entry name" value="HATPase_c"/>
    <property type="match status" value="1"/>
</dbReference>
<dbReference type="InterPro" id="IPR003661">
    <property type="entry name" value="HisK_dim/P_dom"/>
</dbReference>
<evidence type="ECO:0000256" key="13">
    <source>
        <dbReference type="SAM" id="Coils"/>
    </source>
</evidence>
<keyword evidence="13" id="KW-0175">Coiled coil</keyword>
<evidence type="ECO:0000256" key="3">
    <source>
        <dbReference type="ARBA" id="ARBA00012438"/>
    </source>
</evidence>
<comment type="subcellular location">
    <subcellularLocation>
        <location evidence="2">Membrane</location>
    </subcellularLocation>
</comment>
<evidence type="ECO:0000256" key="5">
    <source>
        <dbReference type="ARBA" id="ARBA00022679"/>
    </source>
</evidence>